<proteinExistence type="predicted"/>
<feature type="compositionally biased region" description="Pro residues" evidence="1">
    <location>
        <begin position="110"/>
        <end position="124"/>
    </location>
</feature>
<dbReference type="AlphaFoldDB" id="A0A699QMW4"/>
<reference evidence="2" key="1">
    <citation type="journal article" date="2019" name="Sci. Rep.">
        <title>Draft genome of Tanacetum cinerariifolium, the natural source of mosquito coil.</title>
        <authorList>
            <person name="Yamashiro T."/>
            <person name="Shiraishi A."/>
            <person name="Satake H."/>
            <person name="Nakayama K."/>
        </authorList>
    </citation>
    <scope>NUCLEOTIDE SEQUENCE</scope>
</reference>
<feature type="region of interest" description="Disordered" evidence="1">
    <location>
        <begin position="99"/>
        <end position="168"/>
    </location>
</feature>
<feature type="compositionally biased region" description="Pro residues" evidence="1">
    <location>
        <begin position="132"/>
        <end position="144"/>
    </location>
</feature>
<feature type="compositionally biased region" description="Polar residues" evidence="1">
    <location>
        <begin position="147"/>
        <end position="168"/>
    </location>
</feature>
<sequence>MVAYLSMSYASAGFDQIVDFLNTQVIQNVDSPRKFLMYPWFLQVIINDQVKYLSSHTNKYTSPTLTQKVFSNMRRVGKGFSGVETPLFASMLVHPQAKVEEDDVEVHDAPTPPSPTIELSPPPQDSIATPPQAQPAPPLSPPQAQPTDTSESSMTLLNTLMETCATLS</sequence>
<dbReference type="EMBL" id="BKCJ011042243">
    <property type="protein sequence ID" value="GFC73372.1"/>
    <property type="molecule type" value="Genomic_DNA"/>
</dbReference>
<evidence type="ECO:0000256" key="1">
    <source>
        <dbReference type="SAM" id="MobiDB-lite"/>
    </source>
</evidence>
<gene>
    <name evidence="2" type="ORF">Tci_845342</name>
</gene>
<protein>
    <submittedName>
        <fullName evidence="2">Uncharacterized protein</fullName>
    </submittedName>
</protein>
<comment type="caution">
    <text evidence="2">The sequence shown here is derived from an EMBL/GenBank/DDBJ whole genome shotgun (WGS) entry which is preliminary data.</text>
</comment>
<name>A0A699QMW4_TANCI</name>
<accession>A0A699QMW4</accession>
<feature type="non-terminal residue" evidence="2">
    <location>
        <position position="168"/>
    </location>
</feature>
<evidence type="ECO:0000313" key="2">
    <source>
        <dbReference type="EMBL" id="GFC73372.1"/>
    </source>
</evidence>
<organism evidence="2">
    <name type="scientific">Tanacetum cinerariifolium</name>
    <name type="common">Dalmatian daisy</name>
    <name type="synonym">Chrysanthemum cinerariifolium</name>
    <dbReference type="NCBI Taxonomy" id="118510"/>
    <lineage>
        <taxon>Eukaryota</taxon>
        <taxon>Viridiplantae</taxon>
        <taxon>Streptophyta</taxon>
        <taxon>Embryophyta</taxon>
        <taxon>Tracheophyta</taxon>
        <taxon>Spermatophyta</taxon>
        <taxon>Magnoliopsida</taxon>
        <taxon>eudicotyledons</taxon>
        <taxon>Gunneridae</taxon>
        <taxon>Pentapetalae</taxon>
        <taxon>asterids</taxon>
        <taxon>campanulids</taxon>
        <taxon>Asterales</taxon>
        <taxon>Asteraceae</taxon>
        <taxon>Asteroideae</taxon>
        <taxon>Anthemideae</taxon>
        <taxon>Anthemidinae</taxon>
        <taxon>Tanacetum</taxon>
    </lineage>
</organism>